<dbReference type="AlphaFoldDB" id="A0A6J6E4C4"/>
<evidence type="ECO:0000313" key="1">
    <source>
        <dbReference type="EMBL" id="CAB4570055.1"/>
    </source>
</evidence>
<accession>A0A6J6E4C4</accession>
<sequence length="242" mass="27525">MLCGLGSCRERQQSWSHETCLLKLCLRGMGCDRGHTLSSLNVVRKFFQILLTSLSMSRGKNRLRNPLLDDLSGSRDHCELDAQKNLNGIQILILNQSYDQMILQACEVLLLHSFWIRLVLSLWSQRTFCLSKKAFLTSSFWLDDRTVPGRNVAYLTTHVLGHRLILEHDHRKILVRGLRGPLLCDEAYGPSLSLDLLVPSWNRGLVCGRSSRERQLHPCGVTSLVQPMILGTLRIQIVVVRL</sequence>
<name>A0A6J6E4C4_9ZZZZ</name>
<organism evidence="1">
    <name type="scientific">freshwater metagenome</name>
    <dbReference type="NCBI Taxonomy" id="449393"/>
    <lineage>
        <taxon>unclassified sequences</taxon>
        <taxon>metagenomes</taxon>
        <taxon>ecological metagenomes</taxon>
    </lineage>
</organism>
<reference evidence="1" key="1">
    <citation type="submission" date="2020-05" db="EMBL/GenBank/DDBJ databases">
        <authorList>
            <person name="Chiriac C."/>
            <person name="Salcher M."/>
            <person name="Ghai R."/>
            <person name="Kavagutti S V."/>
        </authorList>
    </citation>
    <scope>NUCLEOTIDE SEQUENCE</scope>
</reference>
<protein>
    <submittedName>
        <fullName evidence="1">Unannotated protein</fullName>
    </submittedName>
</protein>
<gene>
    <name evidence="1" type="ORF">UFOPK1639_00940</name>
</gene>
<proteinExistence type="predicted"/>
<dbReference type="EMBL" id="CAEZTH010000142">
    <property type="protein sequence ID" value="CAB4570055.1"/>
    <property type="molecule type" value="Genomic_DNA"/>
</dbReference>